<dbReference type="AlphaFoldDB" id="A0A9X4N1F2"/>
<dbReference type="Proteomes" id="UP001152875">
    <property type="component" value="Unassembled WGS sequence"/>
</dbReference>
<evidence type="ECO:0000313" key="2">
    <source>
        <dbReference type="EMBL" id="MDG4527738.1"/>
    </source>
</evidence>
<accession>A0A9X4N1F2</accession>
<keyword evidence="2" id="KW-0547">Nucleotide-binding</keyword>
<protein>
    <submittedName>
        <fullName evidence="2">ATP-binding protein</fullName>
    </submittedName>
</protein>
<keyword evidence="2" id="KW-0067">ATP-binding</keyword>
<dbReference type="PANTHER" id="PTHR43581">
    <property type="entry name" value="ATP/GTP PHOSPHATASE"/>
    <property type="match status" value="1"/>
</dbReference>
<dbReference type="PANTHER" id="PTHR43581:SF2">
    <property type="entry name" value="EXCINUCLEASE ATPASE SUBUNIT"/>
    <property type="match status" value="1"/>
</dbReference>
<feature type="domain" description="Endonuclease GajA/Old nuclease/RecF-like AAA" evidence="1">
    <location>
        <begin position="2"/>
        <end position="379"/>
    </location>
</feature>
<name>A0A9X4N1F2_STRSU</name>
<reference evidence="2" key="1">
    <citation type="submission" date="2022-07" db="EMBL/GenBank/DDBJ databases">
        <title>Whole Genome Sequencing of Streptococcus suis.</title>
        <authorList>
            <person name="Dai X."/>
            <person name="Huang J."/>
            <person name="Wang L."/>
        </authorList>
    </citation>
    <scope>NUCLEOTIDE SEQUENCE</scope>
    <source>
        <strain evidence="2">XNB2</strain>
    </source>
</reference>
<organism evidence="2 3">
    <name type="scientific">Streptococcus suis</name>
    <dbReference type="NCBI Taxonomy" id="1307"/>
    <lineage>
        <taxon>Bacteria</taxon>
        <taxon>Bacillati</taxon>
        <taxon>Bacillota</taxon>
        <taxon>Bacilli</taxon>
        <taxon>Lactobacillales</taxon>
        <taxon>Streptococcaceae</taxon>
        <taxon>Streptococcus</taxon>
    </lineage>
</organism>
<dbReference type="RefSeq" id="WP_172034987.1">
    <property type="nucleotide sequence ID" value="NZ_JAMWEK010000033.1"/>
</dbReference>
<dbReference type="InterPro" id="IPR051396">
    <property type="entry name" value="Bact_Antivir_Def_Nuclease"/>
</dbReference>
<evidence type="ECO:0000313" key="3">
    <source>
        <dbReference type="Proteomes" id="UP001152875"/>
    </source>
</evidence>
<dbReference type="SUPFAM" id="SSF52540">
    <property type="entry name" value="P-loop containing nucleoside triphosphate hydrolases"/>
    <property type="match status" value="1"/>
</dbReference>
<dbReference type="EMBL" id="JANFMP010000037">
    <property type="protein sequence ID" value="MDG4527738.1"/>
    <property type="molecule type" value="Genomic_DNA"/>
</dbReference>
<comment type="caution">
    <text evidence="2">The sequence shown here is derived from an EMBL/GenBank/DDBJ whole genome shotgun (WGS) entry which is preliminary data.</text>
</comment>
<dbReference type="GO" id="GO:0005524">
    <property type="term" value="F:ATP binding"/>
    <property type="evidence" value="ECO:0007669"/>
    <property type="project" value="UniProtKB-KW"/>
</dbReference>
<dbReference type="InterPro" id="IPR041685">
    <property type="entry name" value="AAA_GajA/Old/RecF-like"/>
</dbReference>
<dbReference type="InterPro" id="IPR027417">
    <property type="entry name" value="P-loop_NTPase"/>
</dbReference>
<dbReference type="Pfam" id="PF13175">
    <property type="entry name" value="AAA_15"/>
    <property type="match status" value="1"/>
</dbReference>
<proteinExistence type="predicted"/>
<dbReference type="Gene3D" id="3.40.50.300">
    <property type="entry name" value="P-loop containing nucleotide triphosphate hydrolases"/>
    <property type="match status" value="1"/>
</dbReference>
<gene>
    <name evidence="2" type="ORF">NOL13_10125</name>
</gene>
<evidence type="ECO:0000259" key="1">
    <source>
        <dbReference type="Pfam" id="PF13175"/>
    </source>
</evidence>
<sequence length="434" mass="49755">MKLVVENIASVEHAEIEINGITVIAGHNGTGKSTISRSLFSMFSSYYDLYNKISKDRLKSINAILENYLSDIEIVTVAHSESVRNRRIPPRIVVRDLVKLVSDNLSEILDDMYDDLNTEQISQVIIDSIEEFNANNHRYSISNLDDFDLENVADSIEVVMLQPDISIFNQILTSNFKDEFHKQINNIYNQNNGKITLSIKNELLEVEVIKNEVTTEKLVNFRTDVVYIDDAAAVIDNTFVNGFWFRLTSGLDHNSHLMRQMVNEDYETHTLRARVTDRLSSIFSQLDSVIGMDSVNNTEEDVDDKKLNTINYSSGMKTFYLIKMLLEKGVIRENGTLILDEPEVHLHPAWQLTFAEIIVLLQKEFGLHILINSHSPYLVEAIDIYSKRNETHSNVKYYLASDEIADVTDSIDEIYKQMYIPLNLLEELAEDVDD</sequence>